<dbReference type="InterPro" id="IPR013520">
    <property type="entry name" value="Ribonucl_H"/>
</dbReference>
<evidence type="ECO:0000256" key="5">
    <source>
        <dbReference type="ARBA" id="ARBA00022839"/>
    </source>
</evidence>
<dbReference type="Proteomes" id="UP000271974">
    <property type="component" value="Unassembled WGS sequence"/>
</dbReference>
<reference evidence="9 10" key="1">
    <citation type="submission" date="2019-01" db="EMBL/GenBank/DDBJ databases">
        <title>A draft genome assembly of the solar-powered sea slug Elysia chlorotica.</title>
        <authorList>
            <person name="Cai H."/>
            <person name="Li Q."/>
            <person name="Fang X."/>
            <person name="Li J."/>
            <person name="Curtis N.E."/>
            <person name="Altenburger A."/>
            <person name="Shibata T."/>
            <person name="Feng M."/>
            <person name="Maeda T."/>
            <person name="Schwartz J.A."/>
            <person name="Shigenobu S."/>
            <person name="Lundholm N."/>
            <person name="Nishiyama T."/>
            <person name="Yang H."/>
            <person name="Hasebe M."/>
            <person name="Li S."/>
            <person name="Pierce S.K."/>
            <person name="Wang J."/>
        </authorList>
    </citation>
    <scope>NUCLEOTIDE SEQUENCE [LARGE SCALE GENOMIC DNA]</scope>
    <source>
        <strain evidence="9">EC2010</strain>
        <tissue evidence="9">Whole organism of an adult</tissue>
    </source>
</reference>
<dbReference type="AlphaFoldDB" id="A0A3S1BL71"/>
<name>A0A3S1BL71_ELYCH</name>
<dbReference type="InterPro" id="IPR036397">
    <property type="entry name" value="RNaseH_sf"/>
</dbReference>
<dbReference type="PANTHER" id="PTHR13058:SF19">
    <property type="entry name" value="LD40940P"/>
    <property type="match status" value="1"/>
</dbReference>
<dbReference type="GO" id="GO:0046872">
    <property type="term" value="F:metal ion binding"/>
    <property type="evidence" value="ECO:0007669"/>
    <property type="project" value="UniProtKB-KW"/>
</dbReference>
<dbReference type="Gene3D" id="3.30.420.10">
    <property type="entry name" value="Ribonuclease H-like superfamily/Ribonuclease H"/>
    <property type="match status" value="1"/>
</dbReference>
<evidence type="ECO:0000256" key="3">
    <source>
        <dbReference type="ARBA" id="ARBA00022723"/>
    </source>
</evidence>
<dbReference type="GO" id="GO:0008296">
    <property type="term" value="F:3'-5'-DNA exonuclease activity"/>
    <property type="evidence" value="ECO:0007669"/>
    <property type="project" value="TreeGrafter"/>
</dbReference>
<gene>
    <name evidence="9" type="ORF">EGW08_005976</name>
</gene>
<keyword evidence="10" id="KW-1185">Reference proteome</keyword>
<keyword evidence="4" id="KW-0378">Hydrolase</keyword>
<comment type="caution">
    <text evidence="9">The sequence shown here is derived from an EMBL/GenBank/DDBJ whole genome shotgun (WGS) entry which is preliminary data.</text>
</comment>
<evidence type="ECO:0000256" key="2">
    <source>
        <dbReference type="ARBA" id="ARBA00022722"/>
    </source>
</evidence>
<dbReference type="EMBL" id="RQTK01000144">
    <property type="protein sequence ID" value="RUS86284.1"/>
    <property type="molecule type" value="Genomic_DNA"/>
</dbReference>
<comment type="cofactor">
    <cofactor evidence="1">
        <name>Mg(2+)</name>
        <dbReference type="ChEBI" id="CHEBI:18420"/>
    </cofactor>
</comment>
<dbReference type="GO" id="GO:0006308">
    <property type="term" value="P:DNA catabolic process"/>
    <property type="evidence" value="ECO:0007669"/>
    <property type="project" value="TreeGrafter"/>
</dbReference>
<dbReference type="STRING" id="188477.A0A3S1BL71"/>
<sequence>MEVKKEYDTASCSVGGSEEVVQAELNEIKTIVFTAVATTGWPTRADPASAKITSLCFLAIGINQLARNDARPNIMNKLTIYCNPEKEIHPKASEASGLTNEDLIDCPTFDQQARNLVEFMKNLPQPIRLVAHQGDIFHFKLLFLHLSRTIPVSELRGIFCTDSLRVAKAMAPQLRSKALDELHKLVGGQPIVGAEGRCQMLLDIIRALTSDQLEEFITLCKRIKCSFFETRFKDLENNLLGEGEIGRM</sequence>
<feature type="domain" description="Exonuclease" evidence="8">
    <location>
        <begin position="30"/>
        <end position="214"/>
    </location>
</feature>
<dbReference type="InterPro" id="IPR012337">
    <property type="entry name" value="RNaseH-like_sf"/>
</dbReference>
<evidence type="ECO:0000313" key="10">
    <source>
        <dbReference type="Proteomes" id="UP000271974"/>
    </source>
</evidence>
<dbReference type="InterPro" id="IPR040393">
    <property type="entry name" value="TREX1/2"/>
</dbReference>
<organism evidence="9 10">
    <name type="scientific">Elysia chlorotica</name>
    <name type="common">Eastern emerald elysia</name>
    <name type="synonym">Sea slug</name>
    <dbReference type="NCBI Taxonomy" id="188477"/>
    <lineage>
        <taxon>Eukaryota</taxon>
        <taxon>Metazoa</taxon>
        <taxon>Spiralia</taxon>
        <taxon>Lophotrochozoa</taxon>
        <taxon>Mollusca</taxon>
        <taxon>Gastropoda</taxon>
        <taxon>Heterobranchia</taxon>
        <taxon>Euthyneura</taxon>
        <taxon>Panpulmonata</taxon>
        <taxon>Sacoglossa</taxon>
        <taxon>Placobranchoidea</taxon>
        <taxon>Plakobranchidae</taxon>
        <taxon>Elysia</taxon>
    </lineage>
</organism>
<evidence type="ECO:0000256" key="7">
    <source>
        <dbReference type="ARBA" id="ARBA00025769"/>
    </source>
</evidence>
<evidence type="ECO:0000259" key="8">
    <source>
        <dbReference type="SMART" id="SM00479"/>
    </source>
</evidence>
<keyword evidence="6" id="KW-0460">Magnesium</keyword>
<keyword evidence="5" id="KW-0269">Exonuclease</keyword>
<evidence type="ECO:0000313" key="9">
    <source>
        <dbReference type="EMBL" id="RUS86284.1"/>
    </source>
</evidence>
<protein>
    <recommendedName>
        <fullName evidence="8">Exonuclease domain-containing protein</fullName>
    </recommendedName>
</protein>
<dbReference type="PANTHER" id="PTHR13058">
    <property type="entry name" value="THREE PRIME REPAIR EXONUCLEASE 1, 2"/>
    <property type="match status" value="1"/>
</dbReference>
<keyword evidence="2" id="KW-0540">Nuclease</keyword>
<dbReference type="GO" id="GO:0005737">
    <property type="term" value="C:cytoplasm"/>
    <property type="evidence" value="ECO:0007669"/>
    <property type="project" value="TreeGrafter"/>
</dbReference>
<evidence type="ECO:0000256" key="4">
    <source>
        <dbReference type="ARBA" id="ARBA00022801"/>
    </source>
</evidence>
<evidence type="ECO:0000256" key="1">
    <source>
        <dbReference type="ARBA" id="ARBA00001946"/>
    </source>
</evidence>
<dbReference type="GO" id="GO:0003676">
    <property type="term" value="F:nucleic acid binding"/>
    <property type="evidence" value="ECO:0007669"/>
    <property type="project" value="InterPro"/>
</dbReference>
<evidence type="ECO:0000256" key="6">
    <source>
        <dbReference type="ARBA" id="ARBA00022842"/>
    </source>
</evidence>
<keyword evidence="3" id="KW-0479">Metal-binding</keyword>
<dbReference type="SMART" id="SM00479">
    <property type="entry name" value="EXOIII"/>
    <property type="match status" value="1"/>
</dbReference>
<proteinExistence type="inferred from homology"/>
<accession>A0A3S1BL71</accession>
<dbReference type="SUPFAM" id="SSF53098">
    <property type="entry name" value="Ribonuclease H-like"/>
    <property type="match status" value="1"/>
</dbReference>
<comment type="similarity">
    <text evidence="7">Belongs to the exonuclease superfamily. TREX family.</text>
</comment>
<dbReference type="OrthoDB" id="10250935at2759"/>